<protein>
    <recommendedName>
        <fullName evidence="1">PPM-type phosphatase domain-containing protein</fullName>
    </recommendedName>
</protein>
<dbReference type="EMBL" id="PKMF04000276">
    <property type="protein sequence ID" value="KAK7839750.1"/>
    <property type="molecule type" value="Genomic_DNA"/>
</dbReference>
<dbReference type="InterPro" id="IPR015655">
    <property type="entry name" value="PP2C"/>
</dbReference>
<reference evidence="2 3" key="1">
    <citation type="journal article" date="2018" name="Sci. Data">
        <title>The draft genome sequence of cork oak.</title>
        <authorList>
            <person name="Ramos A.M."/>
            <person name="Usie A."/>
            <person name="Barbosa P."/>
            <person name="Barros P.M."/>
            <person name="Capote T."/>
            <person name="Chaves I."/>
            <person name="Simoes F."/>
            <person name="Abreu I."/>
            <person name="Carrasquinho I."/>
            <person name="Faro C."/>
            <person name="Guimaraes J.B."/>
            <person name="Mendonca D."/>
            <person name="Nobrega F."/>
            <person name="Rodrigues L."/>
            <person name="Saibo N.J.M."/>
            <person name="Varela M.C."/>
            <person name="Egas C."/>
            <person name="Matos J."/>
            <person name="Miguel C.M."/>
            <person name="Oliveira M.M."/>
            <person name="Ricardo C.P."/>
            <person name="Goncalves S."/>
        </authorList>
    </citation>
    <scope>NUCLEOTIDE SEQUENCE [LARGE SCALE GENOMIC DNA]</scope>
    <source>
        <strain evidence="3">cv. HL8</strain>
    </source>
</reference>
<dbReference type="SUPFAM" id="SSF81606">
    <property type="entry name" value="PP2C-like"/>
    <property type="match status" value="2"/>
</dbReference>
<accession>A0AAW0KJT9</accession>
<dbReference type="AlphaFoldDB" id="A0AAW0KJT9"/>
<comment type="caution">
    <text evidence="2">The sequence shown here is derived from an EMBL/GenBank/DDBJ whole genome shotgun (WGS) entry which is preliminary data.</text>
</comment>
<evidence type="ECO:0000259" key="1">
    <source>
        <dbReference type="PROSITE" id="PS51746"/>
    </source>
</evidence>
<evidence type="ECO:0000313" key="2">
    <source>
        <dbReference type="EMBL" id="KAK7839750.1"/>
    </source>
</evidence>
<dbReference type="Gene3D" id="3.60.40.10">
    <property type="entry name" value="PPM-type phosphatase domain"/>
    <property type="match status" value="2"/>
</dbReference>
<keyword evidence="3" id="KW-1185">Reference proteome</keyword>
<proteinExistence type="predicted"/>
<dbReference type="SMART" id="SM00332">
    <property type="entry name" value="PP2Cc"/>
    <property type="match status" value="1"/>
</dbReference>
<dbReference type="Proteomes" id="UP000237347">
    <property type="component" value="Unassembled WGS sequence"/>
</dbReference>
<dbReference type="InterPro" id="IPR001932">
    <property type="entry name" value="PPM-type_phosphatase-like_dom"/>
</dbReference>
<dbReference type="InterPro" id="IPR036457">
    <property type="entry name" value="PPM-type-like_dom_sf"/>
</dbReference>
<organism evidence="2 3">
    <name type="scientific">Quercus suber</name>
    <name type="common">Cork oak</name>
    <dbReference type="NCBI Taxonomy" id="58331"/>
    <lineage>
        <taxon>Eukaryota</taxon>
        <taxon>Viridiplantae</taxon>
        <taxon>Streptophyta</taxon>
        <taxon>Embryophyta</taxon>
        <taxon>Tracheophyta</taxon>
        <taxon>Spermatophyta</taxon>
        <taxon>Magnoliopsida</taxon>
        <taxon>eudicotyledons</taxon>
        <taxon>Gunneridae</taxon>
        <taxon>Pentapetalae</taxon>
        <taxon>rosids</taxon>
        <taxon>fabids</taxon>
        <taxon>Fagales</taxon>
        <taxon>Fagaceae</taxon>
        <taxon>Quercus</taxon>
    </lineage>
</organism>
<evidence type="ECO:0000313" key="3">
    <source>
        <dbReference type="Proteomes" id="UP000237347"/>
    </source>
</evidence>
<dbReference type="PANTHER" id="PTHR47992">
    <property type="entry name" value="PROTEIN PHOSPHATASE"/>
    <property type="match status" value="1"/>
</dbReference>
<dbReference type="PROSITE" id="PS51746">
    <property type="entry name" value="PPM_2"/>
    <property type="match status" value="1"/>
</dbReference>
<name>A0AAW0KJT9_QUESU</name>
<sequence>MGHLSSMFNGLARSFWFRRGKNSGICSGRDAAETMAKEAKKNELILRSSGVVNVDGSNNFASVFSKRGRKGVNQDCCIVWEEFGCQEDMMFCGVFDGHGAWGHFVAKTVRELMPPSLLSNWQETLAQTSLDPECDLESDKKHHRFNIWKHSYVQTCAAIDKELEQHRKIDSFNSGTTALSIVRQVWDVISNEEAVQIVSSAPDRAKSAKYLVECAAQAWKRKRQGIAMDDISAICLFFHSSLQVHPVTTQETYGMLSQTKEAVQIVSSTPDRAKSAKHLVECAAHAWKRKRQGIAMDDISAICLFFHSLQVHPVTTQET</sequence>
<dbReference type="GO" id="GO:0004722">
    <property type="term" value="F:protein serine/threonine phosphatase activity"/>
    <property type="evidence" value="ECO:0007669"/>
    <property type="project" value="InterPro"/>
</dbReference>
<feature type="domain" description="PPM-type phosphatase" evidence="1">
    <location>
        <begin position="60"/>
        <end position="306"/>
    </location>
</feature>
<gene>
    <name evidence="2" type="primary">PPC6-7_0</name>
    <name evidence="2" type="ORF">CFP56_017550</name>
</gene>